<evidence type="ECO:0000256" key="1">
    <source>
        <dbReference type="SAM" id="MobiDB-lite"/>
    </source>
</evidence>
<evidence type="ECO:0000313" key="2">
    <source>
        <dbReference type="EMBL" id="KAA5542640.1"/>
    </source>
</evidence>
<feature type="region of interest" description="Disordered" evidence="1">
    <location>
        <begin position="30"/>
        <end position="66"/>
    </location>
</feature>
<protein>
    <submittedName>
        <fullName evidence="2">Uncharacterized protein</fullName>
    </submittedName>
</protein>
<evidence type="ECO:0000313" key="3">
    <source>
        <dbReference type="Proteomes" id="UP000324479"/>
    </source>
</evidence>
<dbReference type="EMBL" id="VWOX01000007">
    <property type="protein sequence ID" value="KAA5542640.1"/>
    <property type="molecule type" value="Genomic_DNA"/>
</dbReference>
<reference evidence="2 3" key="1">
    <citation type="submission" date="2019-08" db="EMBL/GenBank/DDBJ databases">
        <authorList>
            <person name="Dhanesh K."/>
            <person name="Kumar G."/>
            <person name="Sasikala C."/>
            <person name="Venkata Ramana C."/>
        </authorList>
    </citation>
    <scope>NUCLEOTIDE SEQUENCE [LARGE SCALE GENOMIC DNA]</scope>
    <source>
        <strain evidence="2 3">JC645</strain>
    </source>
</reference>
<feature type="compositionally biased region" description="Low complexity" evidence="1">
    <location>
        <begin position="45"/>
        <end position="66"/>
    </location>
</feature>
<sequence length="66" mass="7121">MRQVHAPIETNHGVSYPVVGVGRFRQDRLGNADASEPLIEDDEVPITATTSTPPTLTTESNTSQKS</sequence>
<proteinExistence type="predicted"/>
<dbReference type="RefSeq" id="WP_150077057.1">
    <property type="nucleotide sequence ID" value="NZ_VWOX01000007.1"/>
</dbReference>
<gene>
    <name evidence="2" type="ORF">FYK55_13990</name>
</gene>
<dbReference type="Proteomes" id="UP000324479">
    <property type="component" value="Unassembled WGS sequence"/>
</dbReference>
<name>A0A5M6D824_9BACT</name>
<comment type="caution">
    <text evidence="2">The sequence shown here is derived from an EMBL/GenBank/DDBJ whole genome shotgun (WGS) entry which is preliminary data.</text>
</comment>
<accession>A0A5M6D824</accession>
<keyword evidence="3" id="KW-1185">Reference proteome</keyword>
<organism evidence="2 3">
    <name type="scientific">Roseiconus nitratireducens</name>
    <dbReference type="NCBI Taxonomy" id="2605748"/>
    <lineage>
        <taxon>Bacteria</taxon>
        <taxon>Pseudomonadati</taxon>
        <taxon>Planctomycetota</taxon>
        <taxon>Planctomycetia</taxon>
        <taxon>Pirellulales</taxon>
        <taxon>Pirellulaceae</taxon>
        <taxon>Roseiconus</taxon>
    </lineage>
</organism>
<dbReference type="AlphaFoldDB" id="A0A5M6D824"/>